<keyword evidence="2" id="KW-1185">Reference proteome</keyword>
<comment type="caution">
    <text evidence="1">The sequence shown here is derived from an EMBL/GenBank/DDBJ whole genome shotgun (WGS) entry which is preliminary data.</text>
</comment>
<evidence type="ECO:0000313" key="1">
    <source>
        <dbReference type="EMBL" id="GIE25072.1"/>
    </source>
</evidence>
<reference evidence="1 2" key="1">
    <citation type="submission" date="2021-01" db="EMBL/GenBank/DDBJ databases">
        <title>Whole genome shotgun sequence of Actinoplanes humidus NBRC 14915.</title>
        <authorList>
            <person name="Komaki H."/>
            <person name="Tamura T."/>
        </authorList>
    </citation>
    <scope>NUCLEOTIDE SEQUENCE [LARGE SCALE GENOMIC DNA]</scope>
    <source>
        <strain evidence="1 2">NBRC 14915</strain>
    </source>
</reference>
<dbReference type="EMBL" id="BOMN01000115">
    <property type="protein sequence ID" value="GIE25072.1"/>
    <property type="molecule type" value="Genomic_DNA"/>
</dbReference>
<proteinExistence type="predicted"/>
<sequence>MIPVRGVITGSLLAAAASAMLSPPGSPAPTQPGPASSVFTRLGVTGGHEGLQALVRGTVQLVDGCFLLGESPNREVIIWPHGTHVTGNKITLPDGATLTIGDTVQGGGGHHQADYQDLRLTSDSPTVHRVVSCSRRTNARSVAVFNSYSYGPIRRDKG</sequence>
<protein>
    <submittedName>
        <fullName evidence="1">Uncharacterized protein</fullName>
    </submittedName>
</protein>
<accession>A0ABQ4A3Z0</accession>
<organism evidence="1 2">
    <name type="scientific">Winogradskya humida</name>
    <dbReference type="NCBI Taxonomy" id="113566"/>
    <lineage>
        <taxon>Bacteria</taxon>
        <taxon>Bacillati</taxon>
        <taxon>Actinomycetota</taxon>
        <taxon>Actinomycetes</taxon>
        <taxon>Micromonosporales</taxon>
        <taxon>Micromonosporaceae</taxon>
        <taxon>Winogradskya</taxon>
    </lineage>
</organism>
<evidence type="ECO:0000313" key="2">
    <source>
        <dbReference type="Proteomes" id="UP000603200"/>
    </source>
</evidence>
<dbReference type="Proteomes" id="UP000603200">
    <property type="component" value="Unassembled WGS sequence"/>
</dbReference>
<dbReference type="RefSeq" id="WP_344572417.1">
    <property type="nucleotide sequence ID" value="NZ_BAAATV010000015.1"/>
</dbReference>
<gene>
    <name evidence="1" type="ORF">Ahu01nite_081740</name>
</gene>
<name>A0ABQ4A3Z0_9ACTN</name>